<feature type="transmembrane region" description="Helical" evidence="1">
    <location>
        <begin position="7"/>
        <end position="25"/>
    </location>
</feature>
<keyword evidence="1" id="KW-1133">Transmembrane helix</keyword>
<evidence type="ECO:0000313" key="3">
    <source>
        <dbReference type="Proteomes" id="UP000189935"/>
    </source>
</evidence>
<dbReference type="RefSeq" id="WP_079537433.1">
    <property type="nucleotide sequence ID" value="NZ_LT670844.1"/>
</dbReference>
<evidence type="ECO:0000256" key="1">
    <source>
        <dbReference type="SAM" id="Phobius"/>
    </source>
</evidence>
<dbReference type="EMBL" id="LT670844">
    <property type="protein sequence ID" value="SHJ71423.1"/>
    <property type="molecule type" value="Genomic_DNA"/>
</dbReference>
<keyword evidence="1" id="KW-0812">Transmembrane</keyword>
<name>A0A1M6LJR0_9BRAD</name>
<protein>
    <submittedName>
        <fullName evidence="2">Uncharacterized protein</fullName>
    </submittedName>
</protein>
<feature type="transmembrane region" description="Helical" evidence="1">
    <location>
        <begin position="37"/>
        <end position="68"/>
    </location>
</feature>
<keyword evidence="1" id="KW-0472">Membrane</keyword>
<organism evidence="2 3">
    <name type="scientific">Bradyrhizobium lablabi</name>
    <dbReference type="NCBI Taxonomy" id="722472"/>
    <lineage>
        <taxon>Bacteria</taxon>
        <taxon>Pseudomonadati</taxon>
        <taxon>Pseudomonadota</taxon>
        <taxon>Alphaproteobacteria</taxon>
        <taxon>Hyphomicrobiales</taxon>
        <taxon>Nitrobacteraceae</taxon>
        <taxon>Bradyrhizobium</taxon>
    </lineage>
</organism>
<gene>
    <name evidence="2" type="ORF">SAMN05444159_1296</name>
</gene>
<proteinExistence type="predicted"/>
<accession>A0A1M6LJR0</accession>
<sequence length="90" mass="10344">MRLIGFAIYLGIGAMLHALFIGPQFDWSSAWTFGWLFGWPIMLVITTWVFAIGVAIAVGIVWCCWAWLESLATWRERRRNVAKLKARKLS</sequence>
<dbReference type="AlphaFoldDB" id="A0A1M6LJR0"/>
<reference evidence="2 3" key="1">
    <citation type="submission" date="2016-11" db="EMBL/GenBank/DDBJ databases">
        <authorList>
            <person name="Jaros S."/>
            <person name="Januszkiewicz K."/>
            <person name="Wedrychowicz H."/>
        </authorList>
    </citation>
    <scope>NUCLEOTIDE SEQUENCE [LARGE SCALE GENOMIC DNA]</scope>
    <source>
        <strain evidence="2 3">GAS499</strain>
    </source>
</reference>
<evidence type="ECO:0000313" key="2">
    <source>
        <dbReference type="EMBL" id="SHJ71423.1"/>
    </source>
</evidence>
<dbReference type="Proteomes" id="UP000189935">
    <property type="component" value="Chromosome I"/>
</dbReference>